<dbReference type="EMBL" id="GG662523">
    <property type="protein sequence ID" value="EWS72490.1"/>
    <property type="molecule type" value="Genomic_DNA"/>
</dbReference>
<organism evidence="1 2">
    <name type="scientific">Tetrahymena thermophila (strain SB210)</name>
    <dbReference type="NCBI Taxonomy" id="312017"/>
    <lineage>
        <taxon>Eukaryota</taxon>
        <taxon>Sar</taxon>
        <taxon>Alveolata</taxon>
        <taxon>Ciliophora</taxon>
        <taxon>Intramacronucleata</taxon>
        <taxon>Oligohymenophorea</taxon>
        <taxon>Hymenostomatida</taxon>
        <taxon>Tetrahymenina</taxon>
        <taxon>Tetrahymenidae</taxon>
        <taxon>Tetrahymena</taxon>
    </lineage>
</organism>
<keyword evidence="2" id="KW-1185">Reference proteome</keyword>
<name>W7X061_TETTS</name>
<dbReference type="AlphaFoldDB" id="W7X061"/>
<dbReference type="KEGG" id="tet:TTHERM_000348189"/>
<dbReference type="GeneID" id="24438551"/>
<dbReference type="RefSeq" id="XP_012654987.1">
    <property type="nucleotide sequence ID" value="XM_012799533.1"/>
</dbReference>
<reference evidence="2" key="1">
    <citation type="journal article" date="2006" name="PLoS Biol.">
        <title>Macronuclear genome sequence of the ciliate Tetrahymena thermophila, a model eukaryote.</title>
        <authorList>
            <person name="Eisen J.A."/>
            <person name="Coyne R.S."/>
            <person name="Wu M."/>
            <person name="Wu D."/>
            <person name="Thiagarajan M."/>
            <person name="Wortman J.R."/>
            <person name="Badger J.H."/>
            <person name="Ren Q."/>
            <person name="Amedeo P."/>
            <person name="Jones K.M."/>
            <person name="Tallon L.J."/>
            <person name="Delcher A.L."/>
            <person name="Salzberg S.L."/>
            <person name="Silva J.C."/>
            <person name="Haas B.J."/>
            <person name="Majoros W.H."/>
            <person name="Farzad M."/>
            <person name="Carlton J.M."/>
            <person name="Smith R.K. Jr."/>
            <person name="Garg J."/>
            <person name="Pearlman R.E."/>
            <person name="Karrer K.M."/>
            <person name="Sun L."/>
            <person name="Manning G."/>
            <person name="Elde N.C."/>
            <person name="Turkewitz A.P."/>
            <person name="Asai D.J."/>
            <person name="Wilkes D.E."/>
            <person name="Wang Y."/>
            <person name="Cai H."/>
            <person name="Collins K."/>
            <person name="Stewart B.A."/>
            <person name="Lee S.R."/>
            <person name="Wilamowska K."/>
            <person name="Weinberg Z."/>
            <person name="Ruzzo W.L."/>
            <person name="Wloga D."/>
            <person name="Gaertig J."/>
            <person name="Frankel J."/>
            <person name="Tsao C.-C."/>
            <person name="Gorovsky M.A."/>
            <person name="Keeling P.J."/>
            <person name="Waller R.F."/>
            <person name="Patron N.J."/>
            <person name="Cherry J.M."/>
            <person name="Stover N.A."/>
            <person name="Krieger C.J."/>
            <person name="del Toro C."/>
            <person name="Ryder H.F."/>
            <person name="Williamson S.C."/>
            <person name="Barbeau R.A."/>
            <person name="Hamilton E.P."/>
            <person name="Orias E."/>
        </authorList>
    </citation>
    <scope>NUCLEOTIDE SEQUENCE [LARGE SCALE GENOMIC DNA]</scope>
    <source>
        <strain evidence="2">SB210</strain>
    </source>
</reference>
<sequence length="71" mass="8877">MMFNYLIFFIPQISFKCILMMKNIFQLQLFQRETIQVPIIIRQYPYFSPKIFYERLQNIFQIQSTCFRFAF</sequence>
<evidence type="ECO:0000313" key="1">
    <source>
        <dbReference type="EMBL" id="EWS72490.1"/>
    </source>
</evidence>
<dbReference type="Proteomes" id="UP000009168">
    <property type="component" value="Unassembled WGS sequence"/>
</dbReference>
<accession>W7X061</accession>
<dbReference type="InParanoid" id="W7X061"/>
<evidence type="ECO:0000313" key="2">
    <source>
        <dbReference type="Proteomes" id="UP000009168"/>
    </source>
</evidence>
<gene>
    <name evidence="1" type="ORF">TTHERM_000348189</name>
</gene>
<protein>
    <submittedName>
        <fullName evidence="1">Uncharacterized protein</fullName>
    </submittedName>
</protein>
<proteinExistence type="predicted"/>